<proteinExistence type="predicted"/>
<organism evidence="3 4">
    <name type="scientific">Mycolicibacterium tokaiense</name>
    <dbReference type="NCBI Taxonomy" id="39695"/>
    <lineage>
        <taxon>Bacteria</taxon>
        <taxon>Bacillati</taxon>
        <taxon>Actinomycetota</taxon>
        <taxon>Actinomycetes</taxon>
        <taxon>Mycobacteriales</taxon>
        <taxon>Mycobacteriaceae</taxon>
        <taxon>Mycolicibacterium</taxon>
    </lineage>
</organism>
<dbReference type="AlphaFoldDB" id="A0A378TCW6"/>
<dbReference type="InterPro" id="IPR036435">
    <property type="entry name" value="Leukocidin/porin_MspA_sf"/>
</dbReference>
<keyword evidence="1 2" id="KW-0732">Signal</keyword>
<feature type="signal peptide" evidence="2">
    <location>
        <begin position="1"/>
        <end position="25"/>
    </location>
</feature>
<evidence type="ECO:0000313" key="4">
    <source>
        <dbReference type="Proteomes" id="UP000254978"/>
    </source>
</evidence>
<evidence type="ECO:0000256" key="2">
    <source>
        <dbReference type="SAM" id="SignalP"/>
    </source>
</evidence>
<dbReference type="RefSeq" id="WP_115278409.1">
    <property type="nucleotide sequence ID" value="NZ_AP022600.1"/>
</dbReference>
<dbReference type="Gene3D" id="2.10.300.10">
    <property type="entry name" value="Porin MspA ribbon domain"/>
    <property type="match status" value="1"/>
</dbReference>
<dbReference type="Proteomes" id="UP000254978">
    <property type="component" value="Unassembled WGS sequence"/>
</dbReference>
<reference evidence="3 4" key="1">
    <citation type="submission" date="2018-06" db="EMBL/GenBank/DDBJ databases">
        <authorList>
            <consortium name="Pathogen Informatics"/>
            <person name="Doyle S."/>
        </authorList>
    </citation>
    <scope>NUCLEOTIDE SEQUENCE [LARGE SCALE GENOMIC DNA]</scope>
    <source>
        <strain evidence="3 4">NCTC10821</strain>
    </source>
</reference>
<feature type="chain" id="PRO_5016887541" evidence="2">
    <location>
        <begin position="26"/>
        <end position="222"/>
    </location>
</feature>
<sequence>MRIPACVAAAVTLSAVLCAAPPAGAEPAPLPPAVADAAPPPNGATAAAAPGVLSTPDGWELTVAGADETRVAVAPLTTALTSREYLVGGTFTGTVAGAGSTTLSGGSLVVGYRIGCGIIGGPVELLGSVGATPTFGSNAVIGAVQFPVNGQIKVNLRPGTVTTVPVGQKDYKGDEVRVTVTGFRVRVDGCVGQSFIQSYATFKSSSTDTDDIVTYAGQVTVV</sequence>
<dbReference type="EMBL" id="UGQT01000001">
    <property type="protein sequence ID" value="STZ58651.1"/>
    <property type="molecule type" value="Genomic_DNA"/>
</dbReference>
<protein>
    <submittedName>
        <fullName evidence="3">MspA protein</fullName>
    </submittedName>
</protein>
<dbReference type="InterPro" id="IPR015286">
    <property type="entry name" value="Porin_fam_mycobact-type"/>
</dbReference>
<gene>
    <name evidence="3" type="ORF">NCTC10821_02165</name>
</gene>
<dbReference type="OrthoDB" id="4748350at2"/>
<evidence type="ECO:0000256" key="1">
    <source>
        <dbReference type="ARBA" id="ARBA00022729"/>
    </source>
</evidence>
<name>A0A378TCW6_9MYCO</name>
<dbReference type="SUPFAM" id="SSF56959">
    <property type="entry name" value="Leukocidin-like"/>
    <property type="match status" value="1"/>
</dbReference>
<dbReference type="Pfam" id="PF09203">
    <property type="entry name" value="MspA"/>
    <property type="match status" value="1"/>
</dbReference>
<dbReference type="Gene3D" id="2.60.40.1650">
    <property type="entry name" value="Porin MspA (Ig-like beta-sandwich domain)"/>
    <property type="match status" value="1"/>
</dbReference>
<keyword evidence="4" id="KW-1185">Reference proteome</keyword>
<evidence type="ECO:0000313" key="3">
    <source>
        <dbReference type="EMBL" id="STZ58651.1"/>
    </source>
</evidence>
<accession>A0A378TCW6</accession>